<feature type="region of interest" description="Disordered" evidence="6">
    <location>
        <begin position="210"/>
        <end position="229"/>
    </location>
</feature>
<evidence type="ECO:0000259" key="7">
    <source>
        <dbReference type="SMART" id="SM01341"/>
    </source>
</evidence>
<dbReference type="InterPro" id="IPR015525">
    <property type="entry name" value="BRCA2"/>
</dbReference>
<dbReference type="SUPFAM" id="SSF81878">
    <property type="entry name" value="BRCA2 tower domain"/>
    <property type="match status" value="1"/>
</dbReference>
<reference evidence="8 9" key="1">
    <citation type="journal article" date="2023" name="G3 (Bethesda)">
        <title>A chromosome-length genome assembly and annotation of blackberry (Rubus argutus, cv. 'Hillquist').</title>
        <authorList>
            <person name="Bruna T."/>
            <person name="Aryal R."/>
            <person name="Dudchenko O."/>
            <person name="Sargent D.J."/>
            <person name="Mead D."/>
            <person name="Buti M."/>
            <person name="Cavallini A."/>
            <person name="Hytonen T."/>
            <person name="Andres J."/>
            <person name="Pham M."/>
            <person name="Weisz D."/>
            <person name="Mascagni F."/>
            <person name="Usai G."/>
            <person name="Natali L."/>
            <person name="Bassil N."/>
            <person name="Fernandez G.E."/>
            <person name="Lomsadze A."/>
            <person name="Armour M."/>
            <person name="Olukolu B."/>
            <person name="Poorten T."/>
            <person name="Britton C."/>
            <person name="Davik J."/>
            <person name="Ashrafi H."/>
            <person name="Aiden E.L."/>
            <person name="Borodovsky M."/>
            <person name="Worthington M."/>
        </authorList>
    </citation>
    <scope>NUCLEOTIDE SEQUENCE [LARGE SCALE GENOMIC DNA]</scope>
    <source>
        <strain evidence="8">PI 553951</strain>
    </source>
</reference>
<dbReference type="PANTHER" id="PTHR11289">
    <property type="entry name" value="BREAST CANCER TYPE 2 SUSCEPTIBILITY PROTEIN BRCA2"/>
    <property type="match status" value="1"/>
</dbReference>
<dbReference type="InterPro" id="IPR015252">
    <property type="entry name" value="BRCA2_hlx"/>
</dbReference>
<evidence type="ECO:0000256" key="2">
    <source>
        <dbReference type="ARBA" id="ARBA00022763"/>
    </source>
</evidence>
<dbReference type="SMART" id="SM01341">
    <property type="entry name" value="Tower"/>
    <property type="match status" value="1"/>
</dbReference>
<dbReference type="InterPro" id="IPR015205">
    <property type="entry name" value="Tower_dom"/>
</dbReference>
<dbReference type="SUPFAM" id="SSF50249">
    <property type="entry name" value="Nucleic acid-binding proteins"/>
    <property type="match status" value="3"/>
</dbReference>
<dbReference type="GO" id="GO:0006355">
    <property type="term" value="P:regulation of DNA-templated transcription"/>
    <property type="evidence" value="ECO:0007669"/>
    <property type="project" value="TreeGrafter"/>
</dbReference>
<keyword evidence="4" id="KW-0233">DNA recombination</keyword>
<dbReference type="InterPro" id="IPR012340">
    <property type="entry name" value="NA-bd_OB-fold"/>
</dbReference>
<dbReference type="InterPro" id="IPR036315">
    <property type="entry name" value="BRCA2_hlx_sf"/>
</dbReference>
<dbReference type="InterPro" id="IPR015187">
    <property type="entry name" value="BRCA2_OB_1"/>
</dbReference>
<evidence type="ECO:0000313" key="9">
    <source>
        <dbReference type="Proteomes" id="UP001457282"/>
    </source>
</evidence>
<keyword evidence="5" id="KW-0234">DNA repair</keyword>
<organism evidence="8 9">
    <name type="scientific">Rubus argutus</name>
    <name type="common">Southern blackberry</name>
    <dbReference type="NCBI Taxonomy" id="59490"/>
    <lineage>
        <taxon>Eukaryota</taxon>
        <taxon>Viridiplantae</taxon>
        <taxon>Streptophyta</taxon>
        <taxon>Embryophyta</taxon>
        <taxon>Tracheophyta</taxon>
        <taxon>Spermatophyta</taxon>
        <taxon>Magnoliopsida</taxon>
        <taxon>eudicotyledons</taxon>
        <taxon>Gunneridae</taxon>
        <taxon>Pentapetalae</taxon>
        <taxon>rosids</taxon>
        <taxon>fabids</taxon>
        <taxon>Rosales</taxon>
        <taxon>Rosaceae</taxon>
        <taxon>Rosoideae</taxon>
        <taxon>Rosoideae incertae sedis</taxon>
        <taxon>Rubus</taxon>
    </lineage>
</organism>
<dbReference type="PANTHER" id="PTHR11289:SF0">
    <property type="entry name" value="BREAST CANCER TYPE 2 SUSCEPTIBILITY PROTEIN"/>
    <property type="match status" value="1"/>
</dbReference>
<dbReference type="GO" id="GO:0003677">
    <property type="term" value="F:DNA binding"/>
    <property type="evidence" value="ECO:0007669"/>
    <property type="project" value="UniProtKB-KW"/>
</dbReference>
<evidence type="ECO:0000256" key="3">
    <source>
        <dbReference type="ARBA" id="ARBA00023125"/>
    </source>
</evidence>
<dbReference type="GO" id="GO:0000724">
    <property type="term" value="P:double-strand break repair via homologous recombination"/>
    <property type="evidence" value="ECO:0007669"/>
    <property type="project" value="InterPro"/>
</dbReference>
<dbReference type="EMBL" id="JBEDUW010000001">
    <property type="protein sequence ID" value="KAK9950342.1"/>
    <property type="molecule type" value="Genomic_DNA"/>
</dbReference>
<name>A0AAW1YNR7_RUBAR</name>
<keyword evidence="3" id="KW-0238">DNA-binding</keyword>
<dbReference type="AlphaFoldDB" id="A0AAW1YNR7"/>
<keyword evidence="9" id="KW-1185">Reference proteome</keyword>
<accession>A0AAW1YNR7</accession>
<evidence type="ECO:0000256" key="6">
    <source>
        <dbReference type="SAM" id="MobiDB-lite"/>
    </source>
</evidence>
<feature type="domain" description="Tower" evidence="7">
    <location>
        <begin position="865"/>
        <end position="906"/>
    </location>
</feature>
<evidence type="ECO:0000313" key="8">
    <source>
        <dbReference type="EMBL" id="KAK9950342.1"/>
    </source>
</evidence>
<dbReference type="FunFam" id="2.40.50.140:FF:000267">
    <property type="entry name" value="Protein BREAST CANCER SUSCEPTIBILITY 2 homolog B"/>
    <property type="match status" value="1"/>
</dbReference>
<dbReference type="FunFam" id="2.40.50.140:FF:000262">
    <property type="entry name" value="Protein BREAST CANCER SUSCEPTIBILITY 2 homolog B"/>
    <property type="match status" value="1"/>
</dbReference>
<evidence type="ECO:0000256" key="1">
    <source>
        <dbReference type="ARBA" id="ARBA00022737"/>
    </source>
</evidence>
<dbReference type="SUPFAM" id="SSF81872">
    <property type="entry name" value="BRCA2 helical domain"/>
    <property type="match status" value="1"/>
</dbReference>
<protein>
    <recommendedName>
        <fullName evidence="7">Tower domain-containing protein</fullName>
    </recommendedName>
</protein>
<comment type="caution">
    <text evidence="8">The sequence shown here is derived from an EMBL/GenBank/DDBJ whole genome shotgun (WGS) entry which is preliminary data.</text>
</comment>
<dbReference type="CDD" id="cd04493">
    <property type="entry name" value="BRCA2DBD_OB1"/>
    <property type="match status" value="1"/>
</dbReference>
<dbReference type="PROSITE" id="PS50138">
    <property type="entry name" value="BRCA2_REPEAT"/>
    <property type="match status" value="1"/>
</dbReference>
<dbReference type="Pfam" id="PF09103">
    <property type="entry name" value="BRCA-2_OB1"/>
    <property type="match status" value="1"/>
</dbReference>
<dbReference type="Proteomes" id="UP001457282">
    <property type="component" value="Unassembled WGS sequence"/>
</dbReference>
<dbReference type="Gene3D" id="2.40.50.140">
    <property type="entry name" value="Nucleic acid-binding proteins"/>
    <property type="match status" value="3"/>
</dbReference>
<dbReference type="InterPro" id="IPR002093">
    <property type="entry name" value="BRCA2_repeat"/>
</dbReference>
<keyword evidence="1" id="KW-0677">Repeat</keyword>
<sequence>MSTWHMFSDSGDNFRWRMSGPDPNTGPPDAAFFKVNEKHSSSTRLPSMADLLLQGCSTLAAESRTNHDGGVGMFRNGFGRSVSVKPSSLAKAASLLGTESVRVKGTDSDSRGGLVDSLFQTASGKMVNISSKGLVKAKTLLGLEDDNDGCNLPGFNCGGVKDAVSVSRSSLIHMTGSVQSTLTNESNLNYVPSEVPSAACTPSSIKLHTPMGASTSVSTDARKTGSMQSRCKNESNQNFMQSEMTNSVCTPSSVQLHTPSGRSLSVLTDAHKTGSVQSRFKNESKLNYMQSEMPNSVCTPSSAELLASGGSAKSLSTAAHMIGSVQSGFKNEADLSFMQSPKPNLAPKPPSVKFHTAGGRSISVSTDALQRARSLLGDPDLGTLLSEGNADLDLTFSEGREHDSHTASSHQKMPKTKVLTKSFVSPLQSSTNQVRSSAVKSDSTNWGTNLISQFDVVSNENAYRSNCELPCGEKPFSNKPCTLSRVENNYLANGAGERINPVERSLTKPLVDISNTIGTTPLNNVQMAGVKRRLGGNSISPFKKPRISNFSTPLHRNIPLVPNGLSTCPSDHSSCKRRVSTRYPVLVTRMSLKKYFRMPPSDQTMVDCMPDQVRRVTAINSDNYMFPDKSGLNYVGAEAFVHMLASSGASSQNTSREWVINHYKWVVWKLACYERCYPAKALGNFLTVPNVLEELKYRYEREVNHGHRSAIKKILEGDASPSSMLVLCISAIRSNYYPNIETSTGAENSSAAKVELTDGWYSVDAILDALLSKQLASGKLFVGQKLRIWGAGLCGWVGPISPLEVSRTVMLRLHINGTYRAHWDDRLGFCNCVGAPLAFKCIKSDGGLVPWTLVGVTRIYPVLYKERLSNGRSIVRSERLETKMMQSYSQRRSNVIEGIISEFQRGLEHTHTCNERDSEGAKLLRILETAAEPEVLMAEMSTEQLNSFTKYRAKLEAIKQSDMEKSIMKALDDAGLTEREVMPLMRVRVVGLTRNLYEGKKSSKEGLITIWNPSEKQKSELVEGQAYTVSDLVPTSSDADILYLLARGSTTKWKPLCQQTLDHFKPFFSPRKSMLLSDFGQVPLSSEFDIAAFVVFVGEVYIAAHQKKQWVFVTDGSISESKSEKLNDSLLAICFCSPYIDDHSDAPINCNLAGSTVGFCNLNKRAKDQMNSLWVAEATENSAYFLSFDSPHCSHLKGAAASAERWGRISSLTINRLKERVLGIIGKG</sequence>
<evidence type="ECO:0000256" key="4">
    <source>
        <dbReference type="ARBA" id="ARBA00023172"/>
    </source>
</evidence>
<dbReference type="Pfam" id="PF00634">
    <property type="entry name" value="BRCA2"/>
    <property type="match status" value="2"/>
</dbReference>
<keyword evidence="2" id="KW-0227">DNA damage</keyword>
<gene>
    <name evidence="8" type="ORF">M0R45_005836</name>
</gene>
<proteinExistence type="predicted"/>
<evidence type="ECO:0000256" key="5">
    <source>
        <dbReference type="ARBA" id="ARBA00023204"/>
    </source>
</evidence>
<dbReference type="Pfam" id="PF09169">
    <property type="entry name" value="BRCA-2_helical"/>
    <property type="match status" value="1"/>
</dbReference>